<organism evidence="1 2">
    <name type="scientific">Babesia ovata</name>
    <dbReference type="NCBI Taxonomy" id="189622"/>
    <lineage>
        <taxon>Eukaryota</taxon>
        <taxon>Sar</taxon>
        <taxon>Alveolata</taxon>
        <taxon>Apicomplexa</taxon>
        <taxon>Aconoidasida</taxon>
        <taxon>Piroplasmida</taxon>
        <taxon>Babesiidae</taxon>
        <taxon>Babesia</taxon>
    </lineage>
</organism>
<dbReference type="EMBL" id="BDSA01000001">
    <property type="protein sequence ID" value="GBE59334.1"/>
    <property type="molecule type" value="Genomic_DNA"/>
</dbReference>
<sequence length="1061" mass="117304">MSSALRKELLDALRARFAPLVRDADLSNCNAAFCGGTRVYRTVQLYRFFDLSRVDVSSEGGVKSQLDTDFVESIKLLEVTPPEELRLFEIYPLLRRTMILIEGFLGHVSASKRFEGSLAHGRGLSLPDPSLYLVLDELYDQVSGNSINRDRLLAGLGTLVAAGGGGLDSVLLSASTFANLMVPVIANSFDKYGDDLLESSLATFTFGALQRLSALFLLMVVVDQSAGSASARSRGRTEPLLTLSGDDASDDNMFRLQFLCNETLLKPLVNKVADHHLGVCWNEDVVSPVLSMLQFTFVECGKVVARSEALADLVIATTKGFLMKVPDDCSPSRTTLDLILGFGHQLLGMFYQGVELVNVALWYHFESRLSHVLKLQQQATPKITGSPTLTPDDRNIHIGIGSINSSPRLPSSGESSPYRPLGRSLNTLLSEGELKSTLLAFLASLDYYARHQDSLFDVLSGNYTRKADVELLDCLSRLFVHYTCLVQLGDAVAYITQRSPNAEVGELVKQAISMLWATLCSLGSRVSFNALRACFYYLGSSLHSRNVAAQICCFNAISHNQADMRQWFDLPKEAYAFRVEMLRAVLRNASSACCTCVSYGPSKTRRFGSQYLSISSTFVSRWFITEILSYEVSENRGLVDAFIEWCNSSRPEEYMLCRFLCRVLARLCAEDNAVIDGGRYILDVLLGICMHQDHASRGLKSVMHPLSNGRINAFRCLGMLLSTGVFTDWILRHVLLPYTCAFTKQVGQYVSKCLGASVAANQLSFDCYFATQGSVCKCLDAPIVSHSAGLVQYLELVSSLPLDKHDPNGKDETSRVVSHVLGVLCGLLRNLATLLNTHRESADIDSRFALFILCVRLAGVLVRAGQFGRKDTEAIVLLKLYALLGNPRICVVEEVDLYLSLIMEALCAFHAIFDHVPVKDQLLQLHRGFLVLLLSKIDTHPKFFLRHELYIGVPRPMFDQFCNAFADILRKASSMGHYLGSLYSFRIWSVLRRYGVDCSDVKKEYAEQALNEQDVPAEARITFNTAFMVSCRLPAIASATVPSSVRALVEQGSAVGLYSKS</sequence>
<dbReference type="Proteomes" id="UP000236319">
    <property type="component" value="Unassembled WGS sequence"/>
</dbReference>
<keyword evidence="2" id="KW-1185">Reference proteome</keyword>
<dbReference type="VEuPathDB" id="PiroplasmaDB:BOVATA_008270"/>
<evidence type="ECO:0000313" key="1">
    <source>
        <dbReference type="EMBL" id="GBE59334.1"/>
    </source>
</evidence>
<gene>
    <name evidence="1" type="ORF">BOVATA_008270</name>
</gene>
<evidence type="ECO:0000313" key="2">
    <source>
        <dbReference type="Proteomes" id="UP000236319"/>
    </source>
</evidence>
<dbReference type="AlphaFoldDB" id="A0A2H6K8L3"/>
<dbReference type="OrthoDB" id="361487at2759"/>
<comment type="caution">
    <text evidence="1">The sequence shown here is derived from an EMBL/GenBank/DDBJ whole genome shotgun (WGS) entry which is preliminary data.</text>
</comment>
<dbReference type="GeneID" id="39873104"/>
<dbReference type="RefSeq" id="XP_028865577.1">
    <property type="nucleotide sequence ID" value="XM_029009744.1"/>
</dbReference>
<reference evidence="1 2" key="1">
    <citation type="journal article" date="2017" name="BMC Genomics">
        <title>Whole-genome assembly of Babesia ovata and comparative genomics between closely related pathogens.</title>
        <authorList>
            <person name="Yamagishi J."/>
            <person name="Asada M."/>
            <person name="Hakimi H."/>
            <person name="Tanaka T.Q."/>
            <person name="Sugimoto C."/>
            <person name="Kawazu S."/>
        </authorList>
    </citation>
    <scope>NUCLEOTIDE SEQUENCE [LARGE SCALE GENOMIC DNA]</scope>
    <source>
        <strain evidence="1 2">Miyake</strain>
    </source>
</reference>
<name>A0A2H6K8L3_9APIC</name>
<accession>A0A2H6K8L3</accession>
<proteinExistence type="predicted"/>
<protein>
    <submittedName>
        <fullName evidence="1">Crp Fnr family transcription regulator, putative</fullName>
    </submittedName>
</protein>